<keyword evidence="1" id="KW-1133">Transmembrane helix</keyword>
<accession>A0A2K8SDV1</accession>
<name>A0A2K8SDV1_9MOLU</name>
<evidence type="ECO:0000313" key="2">
    <source>
        <dbReference type="EMBL" id="AUB31603.1"/>
    </source>
</evidence>
<dbReference type="AlphaFoldDB" id="A0A2K8SDV1"/>
<protein>
    <submittedName>
        <fullName evidence="2">Uncharacterized protein</fullName>
    </submittedName>
</protein>
<sequence length="230" mass="28068">MLKIKKWNKHLIYFIFVTIIFIHFCLITINEYEVFINKRTDSIFKHFNIVLNTLFMLIMLFTLIIQFSKFMHFVDINSNNQNLKWMIKKENLEILAKIIYLTLPFIALFLINFYIRRSRHFEFTIWILTYTSLTAISMIVLTILTFIYKFVVKKNIIANYEEDFIFKMQLLYLRSLFHLNIFDFKNQKFKFKEAIKVFLSYLHQENEMRYSLKNSLSLKDMKKATIPPRI</sequence>
<keyword evidence="1" id="KW-0812">Transmembrane</keyword>
<feature type="transmembrane region" description="Helical" evidence="1">
    <location>
        <begin position="127"/>
        <end position="148"/>
    </location>
</feature>
<keyword evidence="3" id="KW-1185">Reference proteome</keyword>
<dbReference type="EMBL" id="CP025057">
    <property type="protein sequence ID" value="AUB31603.1"/>
    <property type="molecule type" value="Genomic_DNA"/>
</dbReference>
<dbReference type="Proteomes" id="UP000231823">
    <property type="component" value="Chromosome"/>
</dbReference>
<keyword evidence="1" id="KW-0472">Membrane</keyword>
<evidence type="ECO:0000256" key="1">
    <source>
        <dbReference type="SAM" id="Phobius"/>
    </source>
</evidence>
<feature type="transmembrane region" description="Helical" evidence="1">
    <location>
        <begin position="49"/>
        <end position="74"/>
    </location>
</feature>
<evidence type="ECO:0000313" key="3">
    <source>
        <dbReference type="Proteomes" id="UP000231823"/>
    </source>
</evidence>
<feature type="transmembrane region" description="Helical" evidence="1">
    <location>
        <begin position="12"/>
        <end position="29"/>
    </location>
</feature>
<feature type="transmembrane region" description="Helical" evidence="1">
    <location>
        <begin position="94"/>
        <end position="115"/>
    </location>
</feature>
<dbReference type="OrthoDB" id="9832296at2"/>
<gene>
    <name evidence="2" type="ORF">SFLOR_v1c05510</name>
</gene>
<reference evidence="2 3" key="1">
    <citation type="submission" date="2017-12" db="EMBL/GenBank/DDBJ databases">
        <title>Complete genome sequence of Spiroplasma floricola 23-6 (ATCC 29989).</title>
        <authorList>
            <person name="Tsai Y.-M."/>
            <person name="Wu P.-S."/>
            <person name="Lo W.-S."/>
            <person name="Kuo C.-H."/>
        </authorList>
    </citation>
    <scope>NUCLEOTIDE SEQUENCE [LARGE SCALE GENOMIC DNA]</scope>
    <source>
        <strain evidence="2 3">23-6</strain>
    </source>
</reference>
<dbReference type="RefSeq" id="WP_100916588.1">
    <property type="nucleotide sequence ID" value="NZ_CP025057.1"/>
</dbReference>
<proteinExistence type="predicted"/>
<organism evidence="2 3">
    <name type="scientific">Spiroplasma floricola 23-6</name>
    <dbReference type="NCBI Taxonomy" id="1336749"/>
    <lineage>
        <taxon>Bacteria</taxon>
        <taxon>Bacillati</taxon>
        <taxon>Mycoplasmatota</taxon>
        <taxon>Mollicutes</taxon>
        <taxon>Entomoplasmatales</taxon>
        <taxon>Spiroplasmataceae</taxon>
        <taxon>Spiroplasma</taxon>
    </lineage>
</organism>
<dbReference type="KEGG" id="sfz:SFLOR_v1c05510"/>